<accession>A0A4Z2ILM0</accession>
<dbReference type="Proteomes" id="UP000314294">
    <property type="component" value="Unassembled WGS sequence"/>
</dbReference>
<protein>
    <submittedName>
        <fullName evidence="2">Uncharacterized protein</fullName>
    </submittedName>
</protein>
<dbReference type="AlphaFoldDB" id="A0A4Z2ILM0"/>
<gene>
    <name evidence="2" type="ORF">EYF80_010876</name>
</gene>
<comment type="caution">
    <text evidence="2">The sequence shown here is derived from an EMBL/GenBank/DDBJ whole genome shotgun (WGS) entry which is preliminary data.</text>
</comment>
<dbReference type="EMBL" id="SRLO01000069">
    <property type="protein sequence ID" value="TNN78950.1"/>
    <property type="molecule type" value="Genomic_DNA"/>
</dbReference>
<evidence type="ECO:0000256" key="1">
    <source>
        <dbReference type="SAM" id="MobiDB-lite"/>
    </source>
</evidence>
<reference evidence="2 3" key="1">
    <citation type="submission" date="2019-03" db="EMBL/GenBank/DDBJ databases">
        <title>First draft genome of Liparis tanakae, snailfish: a comprehensive survey of snailfish specific genes.</title>
        <authorList>
            <person name="Kim W."/>
            <person name="Song I."/>
            <person name="Jeong J.-H."/>
            <person name="Kim D."/>
            <person name="Kim S."/>
            <person name="Ryu S."/>
            <person name="Song J.Y."/>
            <person name="Lee S.K."/>
        </authorList>
    </citation>
    <scope>NUCLEOTIDE SEQUENCE [LARGE SCALE GENOMIC DNA]</scope>
    <source>
        <tissue evidence="2">Muscle</tissue>
    </source>
</reference>
<feature type="region of interest" description="Disordered" evidence="1">
    <location>
        <begin position="163"/>
        <end position="182"/>
    </location>
</feature>
<evidence type="ECO:0000313" key="3">
    <source>
        <dbReference type="Proteomes" id="UP000314294"/>
    </source>
</evidence>
<organism evidence="2 3">
    <name type="scientific">Liparis tanakae</name>
    <name type="common">Tanaka's snailfish</name>
    <dbReference type="NCBI Taxonomy" id="230148"/>
    <lineage>
        <taxon>Eukaryota</taxon>
        <taxon>Metazoa</taxon>
        <taxon>Chordata</taxon>
        <taxon>Craniata</taxon>
        <taxon>Vertebrata</taxon>
        <taxon>Euteleostomi</taxon>
        <taxon>Actinopterygii</taxon>
        <taxon>Neopterygii</taxon>
        <taxon>Teleostei</taxon>
        <taxon>Neoteleostei</taxon>
        <taxon>Acanthomorphata</taxon>
        <taxon>Eupercaria</taxon>
        <taxon>Perciformes</taxon>
        <taxon>Cottioidei</taxon>
        <taxon>Cottales</taxon>
        <taxon>Liparidae</taxon>
        <taxon>Liparis</taxon>
    </lineage>
</organism>
<name>A0A4Z2ILM0_9TELE</name>
<keyword evidence="3" id="KW-1185">Reference proteome</keyword>
<sequence length="182" mass="20148">MTHLKLVFGVKSLQTLPRIENFQVAKRAGQQNLQTERINLWLEEKRILVWPQAWCKTLLFFLHLNYLLHKQLPSLLTKQCKVEAVNRVGAGVRVLLLLLPRPHGILVHGGVGLSRGVVPRRQTVTRLAAVVAIPVVHGTVLVIQSCSKGTGMVERRLHLEAEGRTGGAHSQHWEAANGGAGH</sequence>
<proteinExistence type="predicted"/>
<evidence type="ECO:0000313" key="2">
    <source>
        <dbReference type="EMBL" id="TNN78950.1"/>
    </source>
</evidence>